<reference evidence="1" key="1">
    <citation type="submission" date="2021-12" db="EMBL/GenBank/DDBJ databases">
        <title>Enterovibrio ZSDZ35 sp. nov. and Enterovibrio ZSDZ42 sp. nov., isolated from coastal seawater in Qingdao.</title>
        <authorList>
            <person name="Zhang P."/>
        </authorList>
    </citation>
    <scope>NUCLEOTIDE SEQUENCE</scope>
    <source>
        <strain evidence="1">ZSDZ42</strain>
    </source>
</reference>
<dbReference type="Pfam" id="PF19940">
    <property type="entry name" value="DUF6402"/>
    <property type="match status" value="1"/>
</dbReference>
<gene>
    <name evidence="1" type="ORF">LRP50_21870</name>
</gene>
<keyword evidence="2" id="KW-1185">Reference proteome</keyword>
<sequence length="346" mass="38772">MGKTFVSNIANLGMTSNMKGVGGGAKLKEYDPQTNAKESFLEKMENDKDLYLNRMRGNYTDPGTADYYINQGVADSQAGQCVAPPAHTTDKEFTVRDIPDVMRGKLGWPKSAELMELWFSKPAKEMTLSEKEGDSPYDSNYTDTGLFSLAWLERFERAKKGKSALVSSEVLWSDKAKLEIIDIVMRSGKKVIDNSALDIVSLHDDWQFQLARVGYDFGVVDDLYGSLGKFAFYAAIHKAYVEEIEGEKYIFVTEIAIYMKDTFDFIGSQYLGHWNEHGMGINVLGGALNSAQMEWAMPGWNYTLGIAEAFGNSEFRDYRAGFAKGGDLLLFSDKETTRVYEKIKVS</sequence>
<name>A0ABT5R665_9GAMM</name>
<dbReference type="InterPro" id="IPR045646">
    <property type="entry name" value="DUF6402"/>
</dbReference>
<protein>
    <submittedName>
        <fullName evidence="1">DUF6402 family protein</fullName>
    </submittedName>
</protein>
<dbReference type="EMBL" id="JAJUBC010000034">
    <property type="protein sequence ID" value="MDD1795772.1"/>
    <property type="molecule type" value="Genomic_DNA"/>
</dbReference>
<comment type="caution">
    <text evidence="1">The sequence shown here is derived from an EMBL/GenBank/DDBJ whole genome shotgun (WGS) entry which is preliminary data.</text>
</comment>
<proteinExistence type="predicted"/>
<dbReference type="Proteomes" id="UP001149400">
    <property type="component" value="Unassembled WGS sequence"/>
</dbReference>
<organism evidence="1 2">
    <name type="scientific">Enterovibrio gelatinilyticus</name>
    <dbReference type="NCBI Taxonomy" id="2899819"/>
    <lineage>
        <taxon>Bacteria</taxon>
        <taxon>Pseudomonadati</taxon>
        <taxon>Pseudomonadota</taxon>
        <taxon>Gammaproteobacteria</taxon>
        <taxon>Vibrionales</taxon>
        <taxon>Vibrionaceae</taxon>
        <taxon>Enterovibrio</taxon>
    </lineage>
</organism>
<accession>A0ABT5R665</accession>
<dbReference type="RefSeq" id="WP_274166557.1">
    <property type="nucleotide sequence ID" value="NZ_JAJUBC010000034.1"/>
</dbReference>
<evidence type="ECO:0000313" key="2">
    <source>
        <dbReference type="Proteomes" id="UP001149400"/>
    </source>
</evidence>
<evidence type="ECO:0000313" key="1">
    <source>
        <dbReference type="EMBL" id="MDD1795772.1"/>
    </source>
</evidence>